<gene>
    <name evidence="1" type="ORF">DKG74_10020</name>
</gene>
<dbReference type="Proteomes" id="UP000245461">
    <property type="component" value="Unassembled WGS sequence"/>
</dbReference>
<keyword evidence="2" id="KW-1185">Reference proteome</keyword>
<evidence type="ECO:0000313" key="1">
    <source>
        <dbReference type="EMBL" id="PWR22763.1"/>
    </source>
</evidence>
<sequence>MIEFLTLHGEELLLVASGLVSAASALAALTPTPKDDGIALLLRRLLDLFALNVGHAGRRPE</sequence>
<comment type="caution">
    <text evidence="1">The sequence shown here is derived from an EMBL/GenBank/DDBJ whole genome shotgun (WGS) entry which is preliminary data.</text>
</comment>
<evidence type="ECO:0000313" key="2">
    <source>
        <dbReference type="Proteomes" id="UP000245461"/>
    </source>
</evidence>
<proteinExistence type="predicted"/>
<dbReference type="AlphaFoldDB" id="A0A317EBP6"/>
<dbReference type="RefSeq" id="WP_109905294.1">
    <property type="nucleotide sequence ID" value="NZ_QGLE01000005.1"/>
</dbReference>
<dbReference type="EMBL" id="QGLE01000005">
    <property type="protein sequence ID" value="PWR22763.1"/>
    <property type="molecule type" value="Genomic_DNA"/>
</dbReference>
<organism evidence="1 2">
    <name type="scientific">Zavarzinia aquatilis</name>
    <dbReference type="NCBI Taxonomy" id="2211142"/>
    <lineage>
        <taxon>Bacteria</taxon>
        <taxon>Pseudomonadati</taxon>
        <taxon>Pseudomonadota</taxon>
        <taxon>Alphaproteobacteria</taxon>
        <taxon>Rhodospirillales</taxon>
        <taxon>Zavarziniaceae</taxon>
        <taxon>Zavarzinia</taxon>
    </lineage>
</organism>
<name>A0A317EBP6_9PROT</name>
<reference evidence="1 2" key="1">
    <citation type="submission" date="2018-05" db="EMBL/GenBank/DDBJ databases">
        <title>Zavarzinia sp. HR-AS.</title>
        <authorList>
            <person name="Lee Y."/>
            <person name="Jeon C.O."/>
        </authorList>
    </citation>
    <scope>NUCLEOTIDE SEQUENCE [LARGE SCALE GENOMIC DNA]</scope>
    <source>
        <strain evidence="1 2">HR-AS</strain>
    </source>
</reference>
<protein>
    <submittedName>
        <fullName evidence="1">Uncharacterized protein</fullName>
    </submittedName>
</protein>
<accession>A0A317EBP6</accession>